<dbReference type="RefSeq" id="WP_007312547.1">
    <property type="nucleotide sequence ID" value="NZ_AESD01000706.1"/>
</dbReference>
<dbReference type="PATRIC" id="fig|423471.3.peg.4409"/>
<dbReference type="Proteomes" id="UP000003477">
    <property type="component" value="Unassembled WGS sequence"/>
</dbReference>
<feature type="compositionally biased region" description="Polar residues" evidence="1">
    <location>
        <begin position="29"/>
        <end position="42"/>
    </location>
</feature>
<organism evidence="2 3">
    <name type="scientific">Crocosphaera watsonii WH 0003</name>
    <dbReference type="NCBI Taxonomy" id="423471"/>
    <lineage>
        <taxon>Bacteria</taxon>
        <taxon>Bacillati</taxon>
        <taxon>Cyanobacteriota</taxon>
        <taxon>Cyanophyceae</taxon>
        <taxon>Oscillatoriophycideae</taxon>
        <taxon>Chroococcales</taxon>
        <taxon>Aphanothecaceae</taxon>
        <taxon>Crocosphaera</taxon>
    </lineage>
</organism>
<comment type="caution">
    <text evidence="2">The sequence shown here is derived from an EMBL/GenBank/DDBJ whole genome shotgun (WGS) entry which is preliminary data.</text>
</comment>
<name>G5JB94_CROWT</name>
<evidence type="ECO:0000313" key="3">
    <source>
        <dbReference type="Proteomes" id="UP000003477"/>
    </source>
</evidence>
<gene>
    <name evidence="2" type="ORF">CWATWH0003_4708</name>
</gene>
<evidence type="ECO:0000256" key="1">
    <source>
        <dbReference type="SAM" id="MobiDB-lite"/>
    </source>
</evidence>
<sequence length="42" mass="4932">MIASTQINFCSNYLLHKLRKNLGDENPEDTNQSENNRCYNNE</sequence>
<feature type="region of interest" description="Disordered" evidence="1">
    <location>
        <begin position="22"/>
        <end position="42"/>
    </location>
</feature>
<accession>G5JB94</accession>
<proteinExistence type="predicted"/>
<dbReference type="GeneID" id="88769996"/>
<dbReference type="AlphaFoldDB" id="G5JB94"/>
<dbReference type="EMBL" id="AESD01000706">
    <property type="protein sequence ID" value="EHJ10542.1"/>
    <property type="molecule type" value="Genomic_DNA"/>
</dbReference>
<evidence type="ECO:0000313" key="2">
    <source>
        <dbReference type="EMBL" id="EHJ10542.1"/>
    </source>
</evidence>
<reference evidence="2 3" key="1">
    <citation type="journal article" date="2011" name="Front. Microbiol.">
        <title>Two Strains of Crocosphaera watsonii with Highly Conserved Genomes are Distinguished by Strain-Specific Features.</title>
        <authorList>
            <person name="Bench S.R."/>
            <person name="Ilikchyan I.N."/>
            <person name="Tripp H.J."/>
            <person name="Zehr J.P."/>
        </authorList>
    </citation>
    <scope>NUCLEOTIDE SEQUENCE [LARGE SCALE GENOMIC DNA]</scope>
    <source>
        <strain evidence="2 3">WH 0003</strain>
    </source>
</reference>
<protein>
    <submittedName>
        <fullName evidence="2">Uncharacterized protein</fullName>
    </submittedName>
</protein>